<proteinExistence type="predicted"/>
<accession>A0ABU8PPA3</accession>
<organism evidence="1 2">
    <name type="scientific">Pantoea nemavictus</name>
    <dbReference type="NCBI Taxonomy" id="2726955"/>
    <lineage>
        <taxon>Bacteria</taxon>
        <taxon>Pseudomonadati</taxon>
        <taxon>Pseudomonadota</taxon>
        <taxon>Gammaproteobacteria</taxon>
        <taxon>Enterobacterales</taxon>
        <taxon>Erwiniaceae</taxon>
        <taxon>Pantoea</taxon>
    </lineage>
</organism>
<dbReference type="Proteomes" id="UP001362100">
    <property type="component" value="Unassembled WGS sequence"/>
</dbReference>
<sequence length="74" mass="8401">MKKITMFAIITMTLIFWLIIYKASEPEKDLPINTPLIIKSHLPGACKATVFETAGNIIRNASIVACRVQFYTHY</sequence>
<evidence type="ECO:0000313" key="1">
    <source>
        <dbReference type="EMBL" id="MEJ5044568.1"/>
    </source>
</evidence>
<evidence type="ECO:0000313" key="2">
    <source>
        <dbReference type="Proteomes" id="UP001362100"/>
    </source>
</evidence>
<name>A0ABU8PPA3_9GAMM</name>
<dbReference type="RefSeq" id="WP_180822347.1">
    <property type="nucleotide sequence ID" value="NZ_JACAWY010000001.1"/>
</dbReference>
<reference evidence="1 2" key="1">
    <citation type="submission" date="2023-12" db="EMBL/GenBank/DDBJ databases">
        <title>Gut-associated functions are favored during microbiome assembly across C. elegans life.</title>
        <authorList>
            <person name="Zimmermann J."/>
        </authorList>
    </citation>
    <scope>NUCLEOTIDE SEQUENCE [LARGE SCALE GENOMIC DNA]</scope>
    <source>
        <strain evidence="1 2">BIGb0393</strain>
    </source>
</reference>
<gene>
    <name evidence="1" type="ORF">WH298_04980</name>
</gene>
<dbReference type="EMBL" id="JBBGZW010000001">
    <property type="protein sequence ID" value="MEJ5044568.1"/>
    <property type="molecule type" value="Genomic_DNA"/>
</dbReference>
<comment type="caution">
    <text evidence="1">The sequence shown here is derived from an EMBL/GenBank/DDBJ whole genome shotgun (WGS) entry which is preliminary data.</text>
</comment>
<keyword evidence="2" id="KW-1185">Reference proteome</keyword>
<protein>
    <submittedName>
        <fullName evidence="1">Uncharacterized protein</fullName>
    </submittedName>
</protein>